<evidence type="ECO:0000313" key="6">
    <source>
        <dbReference type="EMBL" id="GHB58636.1"/>
    </source>
</evidence>
<dbReference type="Proteomes" id="UP000598271">
    <property type="component" value="Unassembled WGS sequence"/>
</dbReference>
<evidence type="ECO:0000256" key="2">
    <source>
        <dbReference type="ARBA" id="ARBA00022525"/>
    </source>
</evidence>
<dbReference type="InterPro" id="IPR033764">
    <property type="entry name" value="Sdr_B"/>
</dbReference>
<dbReference type="GO" id="GO:0005576">
    <property type="term" value="C:extracellular region"/>
    <property type="evidence" value="ECO:0007669"/>
    <property type="project" value="UniProtKB-SubCell"/>
</dbReference>
<name>A0A8J3D6A3_9BACT</name>
<comment type="subcellular location">
    <subcellularLocation>
        <location evidence="1">Secreted</location>
    </subcellularLocation>
</comment>
<dbReference type="PANTHER" id="PTHR23303:SF15">
    <property type="entry name" value="COLOSSIN-A"/>
    <property type="match status" value="1"/>
</dbReference>
<evidence type="ECO:0000259" key="4">
    <source>
        <dbReference type="Pfam" id="PF01345"/>
    </source>
</evidence>
<dbReference type="InterPro" id="IPR001434">
    <property type="entry name" value="OmcB-like_DUF11"/>
</dbReference>
<evidence type="ECO:0000256" key="1">
    <source>
        <dbReference type="ARBA" id="ARBA00004613"/>
    </source>
</evidence>
<protein>
    <recommendedName>
        <fullName evidence="8">DUF11 domain-containing protein</fullName>
    </recommendedName>
</protein>
<proteinExistence type="predicted"/>
<dbReference type="InterPro" id="IPR047589">
    <property type="entry name" value="DUF11_rpt"/>
</dbReference>
<evidence type="ECO:0000313" key="7">
    <source>
        <dbReference type="Proteomes" id="UP000598271"/>
    </source>
</evidence>
<dbReference type="InterPro" id="IPR013783">
    <property type="entry name" value="Ig-like_fold"/>
</dbReference>
<dbReference type="NCBIfam" id="TIGR01451">
    <property type="entry name" value="B_ant_repeat"/>
    <property type="match status" value="1"/>
</dbReference>
<keyword evidence="2" id="KW-0964">Secreted</keyword>
<accession>A0A8J3D6A3</accession>
<evidence type="ECO:0000259" key="5">
    <source>
        <dbReference type="Pfam" id="PF17210"/>
    </source>
</evidence>
<sequence length="1471" mass="154043">MSASPGYAQIMGKVFRDFNSNGIIDGTAANPVDAGDVGVPMVKVTAYAANGSVADSTRTDASGSYTLATSPGKYRIEFSDFLTGDFASGHGSDNNTSVQFVSDGATGVNFGIQYPNQYCQADPLVTTSCFVSGDPQPGTTTGGREVLVSLAFNATGEAPHNNVSKAEELGAVMGLAYQRAGNKMYSAAFTKRHVGYGPGGPGAVHVSEFSANRTSSISNGVFFDFGATAGADPHDADLPTQTPLASRDNGAYDAVGKIGLGDIDISDDEKTLFVVNLANRSLYSIDISTKDTIGYAIPNPAIGGGSYRPFAVKYYRGKVYVGVVATREDAISKTDTTGLGATVYQFDPDAGTFTPVLSFPLTFKKQPTNADKTGIARAEYWRPWSDTYDPDRNEAVVSYPQPWLTDIEFDVDGDMILGIRDRFGDQIGYQNYIPFETNTSLISAISPGAIMRAGKCGPADVWTLESNGAVCDEPSSADQQAQVGPGGGKYYFGDQVQSGANHGTSSMGGLALYAGSGRVIMTAVDPIDKFNQGGIKRLVNSDGSKDGGGEDNGGAVLYTGGAFTYGKANGLGDIELLCDLAPIEIGNRVWKDVNKDGVQDAGEPPLVGVTLVLYDENDIPVDTTTTDAMGHYYFSSANDTDVLPNQTYKIRVTDLGTNTSVDSLTLASLTVGGSLELNDGNSLANNDAALDGGLPTINVATGDYGQNNHTYDIGFLTILPLGSIGDYVFKDANRNGKQDTSEIGVAGVKVILYASDSLGVPGTKLDSMLTNSVGRYLFDSLTKGDYVVEFVKSTLPADCNAFTAQDTTGIDGIDDTIDSDADTNSGFTGVVSLDPVVLGPTSTALDSIKTNNLAIDAGLLAPLGSLGDFVWKDLNDNGRQDAGEPGVNNVKVVLWSAVGGSSSAKLDSTLTSGNGAYSFTGLLKGDYVVQLDLTTLPDSCTISSKPNAAGVPDSLDSDFGADGLSGVVSLDPTLGGINKDNPTIDAALVTPCYPPTIGNIAVSTATCNGKDANSDASFTLTNIGGGDRYNISTVLGNDSIGSYALATILANGTITMASLPNPVDPGGQTYYVRVFNGDSTCYRDTTVVIPYRDCSSVCVTPDAGEDLFICKPSTTADLPDALSYQKWVAGPQGPVAGTIDPSTGVVSGLTASGVYSFILLDTALASTCADTVFIYRGVLDLPDQTTCFDTLTLPSVSGALYQAAAGNSASITPEGYITGMNAKDTSYNFIISNGECSDTITVTRQNCDPDYDLALDKSIDKKLVMLGETVNYTIRVWNEGQGNATGVEVTDSLNAGVQYISHATAAGDYDPVTKIWTIDILNVGDTVTLTVAVKVVAQGVWFNTAEITKMNEEDVDSTPGDGENGEDDIDRECFTVPVQVCRGQGTAVELAVPDEYTGVVWFRKTQNGQPVQVAQGNTFIATETELGSYEYTFTSSSGSCPAEGCCPTIIVVEDCCPVDVCVPFVITKRKK</sequence>
<evidence type="ECO:0008006" key="8">
    <source>
        <dbReference type="Google" id="ProtNLM"/>
    </source>
</evidence>
<comment type="caution">
    <text evidence="6">The sequence shown here is derived from an EMBL/GenBank/DDBJ whole genome shotgun (WGS) entry which is preliminary data.</text>
</comment>
<feature type="domain" description="SD-repeat containing protein B" evidence="5">
    <location>
        <begin position="13"/>
        <end position="94"/>
    </location>
</feature>
<dbReference type="Pfam" id="PF17210">
    <property type="entry name" value="SdrD_B"/>
    <property type="match status" value="4"/>
</dbReference>
<feature type="domain" description="SD-repeat containing protein B" evidence="5">
    <location>
        <begin position="865"/>
        <end position="987"/>
    </location>
</feature>
<feature type="domain" description="SD-repeat containing protein B" evidence="5">
    <location>
        <begin position="584"/>
        <end position="680"/>
    </location>
</feature>
<dbReference type="Gene3D" id="2.60.40.10">
    <property type="entry name" value="Immunoglobulins"/>
    <property type="match status" value="5"/>
</dbReference>
<feature type="domain" description="DUF11" evidence="4">
    <location>
        <begin position="1252"/>
        <end position="1358"/>
    </location>
</feature>
<gene>
    <name evidence="6" type="ORF">GCM10007390_10160</name>
</gene>
<organism evidence="6 7">
    <name type="scientific">Persicitalea jodogahamensis</name>
    <dbReference type="NCBI Taxonomy" id="402147"/>
    <lineage>
        <taxon>Bacteria</taxon>
        <taxon>Pseudomonadati</taxon>
        <taxon>Bacteroidota</taxon>
        <taxon>Cytophagia</taxon>
        <taxon>Cytophagales</taxon>
        <taxon>Spirosomataceae</taxon>
        <taxon>Persicitalea</taxon>
    </lineage>
</organism>
<keyword evidence="3" id="KW-0732">Signal</keyword>
<dbReference type="SUPFAM" id="SSF63829">
    <property type="entry name" value="Calcium-dependent phosphotriesterase"/>
    <property type="match status" value="1"/>
</dbReference>
<dbReference type="Pfam" id="PF01345">
    <property type="entry name" value="DUF11"/>
    <property type="match status" value="1"/>
</dbReference>
<dbReference type="EMBL" id="BMXF01000001">
    <property type="protein sequence ID" value="GHB58636.1"/>
    <property type="molecule type" value="Genomic_DNA"/>
</dbReference>
<dbReference type="PANTHER" id="PTHR23303">
    <property type="entry name" value="CARBOXYPEPTIDASE REGULATORY REGION-CONTAINING"/>
    <property type="match status" value="1"/>
</dbReference>
<dbReference type="SUPFAM" id="SSF117074">
    <property type="entry name" value="Hypothetical protein PA1324"/>
    <property type="match status" value="4"/>
</dbReference>
<dbReference type="InterPro" id="IPR051417">
    <property type="entry name" value="SDr/BOS_complex"/>
</dbReference>
<evidence type="ECO:0000256" key="3">
    <source>
        <dbReference type="ARBA" id="ARBA00022729"/>
    </source>
</evidence>
<keyword evidence="7" id="KW-1185">Reference proteome</keyword>
<reference evidence="6 7" key="1">
    <citation type="journal article" date="2014" name="Int. J. Syst. Evol. Microbiol.">
        <title>Complete genome sequence of Corynebacterium casei LMG S-19264T (=DSM 44701T), isolated from a smear-ripened cheese.</title>
        <authorList>
            <consortium name="US DOE Joint Genome Institute (JGI-PGF)"/>
            <person name="Walter F."/>
            <person name="Albersmeier A."/>
            <person name="Kalinowski J."/>
            <person name="Ruckert C."/>
        </authorList>
    </citation>
    <scope>NUCLEOTIDE SEQUENCE [LARGE SCALE GENOMIC DNA]</scope>
    <source>
        <strain evidence="6 7">KCTC 12866</strain>
    </source>
</reference>
<feature type="domain" description="SD-repeat containing protein B" evidence="5">
    <location>
        <begin position="723"/>
        <end position="834"/>
    </location>
</feature>